<proteinExistence type="predicted"/>
<sequence>MMETVASDYLVVGAGAMGMAFTDVLMAETGATVTIVDRHARPGGHWNDSYPFVRLHQPSSFYGVNSRKLGSDAKDLVGWNSGLYELASGTEVVSYFEQVMNQQFLPSGRVSYFPMSEYLGNGLIRGLTSGKETVIESRKTVDATYMNVTVPAVTPPSYEVMAEVRCIPPNELPSVTDPPDGYVVVGGGKTAIDSCLWLLSNNVDPEAIRWVVPRDQWMLDRAYIQPGPEFAERVILRQVETMEIVASSTSLDQMFNQLLERGVLLQLDASVRPTMYRCCTVTRLELEELRRIRNIVRSGHVQRIGLTRIDLDDETISTSPNTVHVDCTADGLTRRPIRPIFEDDRLTLQTVRTCQQVFSAAFIAHVEATYEDDTIKNDVCTVVPHPDDTLDWVRTTMENALNSIKWNADPGLKTWLSEARLDGFSRLRGVAERTPEQDKLLGRIFEATPTALEKLATYLEEGRKSN</sequence>
<dbReference type="EMBL" id="UINC01001371">
    <property type="protein sequence ID" value="SUZ78917.1"/>
    <property type="molecule type" value="Genomic_DNA"/>
</dbReference>
<protein>
    <recommendedName>
        <fullName evidence="2">FAD/NAD(P)-binding domain-containing protein</fullName>
    </recommendedName>
</protein>
<dbReference type="Gene3D" id="3.50.50.60">
    <property type="entry name" value="FAD/NAD(P)-binding domain"/>
    <property type="match status" value="1"/>
</dbReference>
<gene>
    <name evidence="1" type="ORF">METZ01_LOCUS31771</name>
</gene>
<dbReference type="Pfam" id="PF13450">
    <property type="entry name" value="NAD_binding_8"/>
    <property type="match status" value="1"/>
</dbReference>
<dbReference type="SUPFAM" id="SSF51905">
    <property type="entry name" value="FAD/NAD(P)-binding domain"/>
    <property type="match status" value="1"/>
</dbReference>
<organism evidence="1">
    <name type="scientific">marine metagenome</name>
    <dbReference type="NCBI Taxonomy" id="408172"/>
    <lineage>
        <taxon>unclassified sequences</taxon>
        <taxon>metagenomes</taxon>
        <taxon>ecological metagenomes</taxon>
    </lineage>
</organism>
<dbReference type="AlphaFoldDB" id="A0A381QLN5"/>
<accession>A0A381QLN5</accession>
<dbReference type="InterPro" id="IPR036188">
    <property type="entry name" value="FAD/NAD-bd_sf"/>
</dbReference>
<evidence type="ECO:0000313" key="1">
    <source>
        <dbReference type="EMBL" id="SUZ78917.1"/>
    </source>
</evidence>
<reference evidence="1" key="1">
    <citation type="submission" date="2018-05" db="EMBL/GenBank/DDBJ databases">
        <authorList>
            <person name="Lanie J.A."/>
            <person name="Ng W.-L."/>
            <person name="Kazmierczak K.M."/>
            <person name="Andrzejewski T.M."/>
            <person name="Davidsen T.M."/>
            <person name="Wayne K.J."/>
            <person name="Tettelin H."/>
            <person name="Glass J.I."/>
            <person name="Rusch D."/>
            <person name="Podicherti R."/>
            <person name="Tsui H.-C.T."/>
            <person name="Winkler M.E."/>
        </authorList>
    </citation>
    <scope>NUCLEOTIDE SEQUENCE</scope>
</reference>
<name>A0A381QLN5_9ZZZZ</name>
<evidence type="ECO:0008006" key="2">
    <source>
        <dbReference type="Google" id="ProtNLM"/>
    </source>
</evidence>